<comment type="subcellular location">
    <subcellularLocation>
        <location evidence="1">Membrane</location>
        <topology evidence="1">Multi-pass membrane protein</topology>
    </subcellularLocation>
</comment>
<evidence type="ECO:0000256" key="7">
    <source>
        <dbReference type="ARBA" id="ARBA00022989"/>
    </source>
</evidence>
<evidence type="ECO:0000256" key="10">
    <source>
        <dbReference type="ARBA" id="ARBA00023310"/>
    </source>
</evidence>
<dbReference type="EMBL" id="JAAVVK010000002">
    <property type="protein sequence ID" value="NKE38599.1"/>
    <property type="molecule type" value="Genomic_DNA"/>
</dbReference>
<name>A0A846U257_9MOLU</name>
<dbReference type="SUPFAM" id="SSF81336">
    <property type="entry name" value="F1F0 ATP synthase subunit A"/>
    <property type="match status" value="1"/>
</dbReference>
<keyword evidence="10" id="KW-0066">ATP synthesis</keyword>
<keyword evidence="4" id="KW-0138">CF(0)</keyword>
<dbReference type="Proteomes" id="UP000584587">
    <property type="component" value="Unassembled WGS sequence"/>
</dbReference>
<evidence type="ECO:0000256" key="11">
    <source>
        <dbReference type="SAM" id="Phobius"/>
    </source>
</evidence>
<dbReference type="PROSITE" id="PS00449">
    <property type="entry name" value="ATPASE_A"/>
    <property type="match status" value="1"/>
</dbReference>
<reference evidence="12 13" key="1">
    <citation type="submission" date="2020-04" db="EMBL/GenBank/DDBJ databases">
        <title>Complete genome sequence of Spiroplasma platyhelix ATCC 51748, an insect isolate.</title>
        <authorList>
            <person name="Green E.A."/>
            <person name="Klassen J.L."/>
        </authorList>
    </citation>
    <scope>NUCLEOTIDE SEQUENCE [LARGE SCALE GENOMIC DNA]</scope>
    <source>
        <strain evidence="12 13">PALS-1</strain>
    </source>
</reference>
<evidence type="ECO:0000256" key="1">
    <source>
        <dbReference type="ARBA" id="ARBA00004141"/>
    </source>
</evidence>
<keyword evidence="7 11" id="KW-1133">Transmembrane helix</keyword>
<keyword evidence="6" id="KW-0375">Hydrogen ion transport</keyword>
<evidence type="ECO:0000256" key="4">
    <source>
        <dbReference type="ARBA" id="ARBA00022547"/>
    </source>
</evidence>
<dbReference type="NCBIfam" id="NF004485">
    <property type="entry name" value="PRK05815.3-3"/>
    <property type="match status" value="1"/>
</dbReference>
<feature type="transmembrane region" description="Helical" evidence="11">
    <location>
        <begin position="81"/>
        <end position="100"/>
    </location>
</feature>
<organism evidence="12 13">
    <name type="scientific">Spiroplasma platyhelix PALS-1</name>
    <dbReference type="NCBI Taxonomy" id="1276218"/>
    <lineage>
        <taxon>Bacteria</taxon>
        <taxon>Bacillati</taxon>
        <taxon>Mycoplasmatota</taxon>
        <taxon>Mollicutes</taxon>
        <taxon>Entomoplasmatales</taxon>
        <taxon>Spiroplasmataceae</taxon>
        <taxon>Spiroplasma</taxon>
    </lineage>
</organism>
<dbReference type="AlphaFoldDB" id="A0A846U257"/>
<dbReference type="InterPro" id="IPR000568">
    <property type="entry name" value="ATP_synth_F0_asu"/>
</dbReference>
<dbReference type="GO" id="GO:0005886">
    <property type="term" value="C:plasma membrane"/>
    <property type="evidence" value="ECO:0007669"/>
    <property type="project" value="TreeGrafter"/>
</dbReference>
<proteinExistence type="inferred from homology"/>
<keyword evidence="8" id="KW-0406">Ion transport</keyword>
<keyword evidence="5 11" id="KW-0812">Transmembrane</keyword>
<dbReference type="PANTHER" id="PTHR42823:SF3">
    <property type="entry name" value="ATP SYNTHASE SUBUNIT A, CHLOROPLASTIC"/>
    <property type="match status" value="1"/>
</dbReference>
<evidence type="ECO:0000256" key="5">
    <source>
        <dbReference type="ARBA" id="ARBA00022692"/>
    </source>
</evidence>
<evidence type="ECO:0000313" key="12">
    <source>
        <dbReference type="EMBL" id="NKE38599.1"/>
    </source>
</evidence>
<evidence type="ECO:0000313" key="13">
    <source>
        <dbReference type="Proteomes" id="UP000584587"/>
    </source>
</evidence>
<protein>
    <submittedName>
        <fullName evidence="12">F0F1 ATP synthase subunit A</fullName>
    </submittedName>
</protein>
<evidence type="ECO:0000256" key="6">
    <source>
        <dbReference type="ARBA" id="ARBA00022781"/>
    </source>
</evidence>
<feature type="transmembrane region" description="Helical" evidence="11">
    <location>
        <begin position="147"/>
        <end position="172"/>
    </location>
</feature>
<sequence>MLIAAGMDNWNYWKIMPQLVTIVITTVFIVTISFIYSRKVKKMKSDDDPRGIVLVVELIVKYIEKMVIEVLGVKYKNLTVYLMYLILYILIGNWLSIIGLESPASTYTVTLSLALVTFIGIYYVGIKFQKLVFFKKYINPIELITQFAPLISLSFRLFGNIMGGAIILSLLYGVTGQIWAKIPIIGQANFLIGGIAPFLHMYFDLFAGSIQALIFGMLTIVYWKLQMVTDQKSEVEIKLPKKYRKKHKQSHLTEILENEREFLDRFLKEKK</sequence>
<dbReference type="PANTHER" id="PTHR42823">
    <property type="entry name" value="ATP SYNTHASE SUBUNIT A, CHLOROPLASTIC"/>
    <property type="match status" value="1"/>
</dbReference>
<comment type="caution">
    <text evidence="12">The sequence shown here is derived from an EMBL/GenBank/DDBJ whole genome shotgun (WGS) entry which is preliminary data.</text>
</comment>
<dbReference type="InterPro" id="IPR035908">
    <property type="entry name" value="F0_ATP_A_sf"/>
</dbReference>
<keyword evidence="9 11" id="KW-0472">Membrane</keyword>
<dbReference type="Gene3D" id="1.20.120.220">
    <property type="entry name" value="ATP synthase, F0 complex, subunit A"/>
    <property type="match status" value="1"/>
</dbReference>
<dbReference type="Pfam" id="PF00119">
    <property type="entry name" value="ATP-synt_A"/>
    <property type="match status" value="1"/>
</dbReference>
<dbReference type="InterPro" id="IPR045082">
    <property type="entry name" value="ATP_syn_F0_a_bact/chloroplast"/>
</dbReference>
<dbReference type="GO" id="GO:0045259">
    <property type="term" value="C:proton-transporting ATP synthase complex"/>
    <property type="evidence" value="ECO:0007669"/>
    <property type="project" value="UniProtKB-KW"/>
</dbReference>
<keyword evidence="13" id="KW-1185">Reference proteome</keyword>
<evidence type="ECO:0000256" key="8">
    <source>
        <dbReference type="ARBA" id="ARBA00023065"/>
    </source>
</evidence>
<dbReference type="InterPro" id="IPR023011">
    <property type="entry name" value="ATP_synth_F0_asu_AS"/>
</dbReference>
<dbReference type="NCBIfam" id="NF004487">
    <property type="entry name" value="PRK05815.3-5"/>
    <property type="match status" value="1"/>
</dbReference>
<keyword evidence="3" id="KW-0813">Transport</keyword>
<evidence type="ECO:0000256" key="2">
    <source>
        <dbReference type="ARBA" id="ARBA00006810"/>
    </source>
</evidence>
<comment type="similarity">
    <text evidence="2">Belongs to the ATPase A chain family.</text>
</comment>
<feature type="transmembrane region" description="Helical" evidence="11">
    <location>
        <begin position="15"/>
        <end position="36"/>
    </location>
</feature>
<evidence type="ECO:0000256" key="9">
    <source>
        <dbReference type="ARBA" id="ARBA00023136"/>
    </source>
</evidence>
<feature type="transmembrane region" description="Helical" evidence="11">
    <location>
        <begin position="106"/>
        <end position="126"/>
    </location>
</feature>
<evidence type="ECO:0000256" key="3">
    <source>
        <dbReference type="ARBA" id="ARBA00022448"/>
    </source>
</evidence>
<dbReference type="RefSeq" id="WP_168105077.1">
    <property type="nucleotide sequence ID" value="NZ_CP051215.1"/>
</dbReference>
<gene>
    <name evidence="12" type="ORF">HER12_02375</name>
</gene>
<dbReference type="GO" id="GO:0046933">
    <property type="term" value="F:proton-transporting ATP synthase activity, rotational mechanism"/>
    <property type="evidence" value="ECO:0007669"/>
    <property type="project" value="TreeGrafter"/>
</dbReference>
<accession>A0A846U257</accession>
<dbReference type="GO" id="GO:0042777">
    <property type="term" value="P:proton motive force-driven plasma membrane ATP synthesis"/>
    <property type="evidence" value="ECO:0007669"/>
    <property type="project" value="TreeGrafter"/>
</dbReference>
<dbReference type="CDD" id="cd00310">
    <property type="entry name" value="ATP-synt_Fo_a_6"/>
    <property type="match status" value="1"/>
</dbReference>
<feature type="transmembrane region" description="Helical" evidence="11">
    <location>
        <begin position="205"/>
        <end position="223"/>
    </location>
</feature>